<comment type="caution">
    <text evidence="2">The sequence shown here is derived from an EMBL/GenBank/DDBJ whole genome shotgun (WGS) entry which is preliminary data.</text>
</comment>
<gene>
    <name evidence="2" type="ORF">LSAT_V11C600331050</name>
</gene>
<feature type="transmembrane region" description="Helical" evidence="1">
    <location>
        <begin position="58"/>
        <end position="81"/>
    </location>
</feature>
<keyword evidence="1" id="KW-0472">Membrane</keyword>
<dbReference type="EMBL" id="NBSK02000006">
    <property type="protein sequence ID" value="KAJ0199206.1"/>
    <property type="molecule type" value="Genomic_DNA"/>
</dbReference>
<accession>A0A9R1X4Q5</accession>
<evidence type="ECO:0000313" key="3">
    <source>
        <dbReference type="Proteomes" id="UP000235145"/>
    </source>
</evidence>
<keyword evidence="1" id="KW-0812">Transmembrane</keyword>
<keyword evidence="3" id="KW-1185">Reference proteome</keyword>
<proteinExistence type="predicted"/>
<evidence type="ECO:0000313" key="2">
    <source>
        <dbReference type="EMBL" id="KAJ0199206.1"/>
    </source>
</evidence>
<dbReference type="AlphaFoldDB" id="A0A9R1X4Q5"/>
<feature type="transmembrane region" description="Helical" evidence="1">
    <location>
        <begin position="21"/>
        <end position="38"/>
    </location>
</feature>
<dbReference type="Proteomes" id="UP000235145">
    <property type="component" value="Unassembled WGS sequence"/>
</dbReference>
<protein>
    <submittedName>
        <fullName evidence="2">Uncharacterized protein</fullName>
    </submittedName>
</protein>
<sequence length="148" mass="17165">MFRESYFGAYVKMLTGVECHLFLYHFLMCKGSFYLYNYRVSFDMKAFCLITDLHFKDYFILTSSSITCISICVAFTLVIMADVMHVFNNLLHQLDDVDIVERHLNPTQPRFGSRHTYTVHRFVYAFKTFTNSSIVGSPISGVIPRIVA</sequence>
<name>A0A9R1X4Q5_LACSA</name>
<evidence type="ECO:0000256" key="1">
    <source>
        <dbReference type="SAM" id="Phobius"/>
    </source>
</evidence>
<organism evidence="2 3">
    <name type="scientific">Lactuca sativa</name>
    <name type="common">Garden lettuce</name>
    <dbReference type="NCBI Taxonomy" id="4236"/>
    <lineage>
        <taxon>Eukaryota</taxon>
        <taxon>Viridiplantae</taxon>
        <taxon>Streptophyta</taxon>
        <taxon>Embryophyta</taxon>
        <taxon>Tracheophyta</taxon>
        <taxon>Spermatophyta</taxon>
        <taxon>Magnoliopsida</taxon>
        <taxon>eudicotyledons</taxon>
        <taxon>Gunneridae</taxon>
        <taxon>Pentapetalae</taxon>
        <taxon>asterids</taxon>
        <taxon>campanulids</taxon>
        <taxon>Asterales</taxon>
        <taxon>Asteraceae</taxon>
        <taxon>Cichorioideae</taxon>
        <taxon>Cichorieae</taxon>
        <taxon>Lactucinae</taxon>
        <taxon>Lactuca</taxon>
    </lineage>
</organism>
<reference evidence="2 3" key="1">
    <citation type="journal article" date="2017" name="Nat. Commun.">
        <title>Genome assembly with in vitro proximity ligation data and whole-genome triplication in lettuce.</title>
        <authorList>
            <person name="Reyes-Chin-Wo S."/>
            <person name="Wang Z."/>
            <person name="Yang X."/>
            <person name="Kozik A."/>
            <person name="Arikit S."/>
            <person name="Song C."/>
            <person name="Xia L."/>
            <person name="Froenicke L."/>
            <person name="Lavelle D.O."/>
            <person name="Truco M.J."/>
            <person name="Xia R."/>
            <person name="Zhu S."/>
            <person name="Xu C."/>
            <person name="Xu H."/>
            <person name="Xu X."/>
            <person name="Cox K."/>
            <person name="Korf I."/>
            <person name="Meyers B.C."/>
            <person name="Michelmore R.W."/>
        </authorList>
    </citation>
    <scope>NUCLEOTIDE SEQUENCE [LARGE SCALE GENOMIC DNA]</scope>
    <source>
        <strain evidence="3">cv. Salinas</strain>
        <tissue evidence="2">Seedlings</tissue>
    </source>
</reference>
<keyword evidence="1" id="KW-1133">Transmembrane helix</keyword>